<protein>
    <recommendedName>
        <fullName evidence="3">Encoded protein</fullName>
    </recommendedName>
</protein>
<dbReference type="Proteomes" id="UP000815325">
    <property type="component" value="Unassembled WGS sequence"/>
</dbReference>
<gene>
    <name evidence="1" type="ORF">DUNSADRAFT_12943</name>
</gene>
<evidence type="ECO:0000313" key="2">
    <source>
        <dbReference type="Proteomes" id="UP000815325"/>
    </source>
</evidence>
<comment type="caution">
    <text evidence="1">The sequence shown here is derived from an EMBL/GenBank/DDBJ whole genome shotgun (WGS) entry which is preliminary data.</text>
</comment>
<keyword evidence="2" id="KW-1185">Reference proteome</keyword>
<name>A0ABQ7GAF2_DUNSA</name>
<evidence type="ECO:0008006" key="3">
    <source>
        <dbReference type="Google" id="ProtNLM"/>
    </source>
</evidence>
<sequence>MKLERRHMSVCCAHASASVIVQLPQQHFGCSCFLLCDYESAEGIRTFIHVPVHTLSNSSLTFWGVVVMSCGEDVGEKHEGPFSHTCTWCSHGWTFHQSSHFKWMPK</sequence>
<organism evidence="1 2">
    <name type="scientific">Dunaliella salina</name>
    <name type="common">Green alga</name>
    <name type="synonym">Protococcus salinus</name>
    <dbReference type="NCBI Taxonomy" id="3046"/>
    <lineage>
        <taxon>Eukaryota</taxon>
        <taxon>Viridiplantae</taxon>
        <taxon>Chlorophyta</taxon>
        <taxon>core chlorophytes</taxon>
        <taxon>Chlorophyceae</taxon>
        <taxon>CS clade</taxon>
        <taxon>Chlamydomonadales</taxon>
        <taxon>Dunaliellaceae</taxon>
        <taxon>Dunaliella</taxon>
    </lineage>
</organism>
<reference evidence="1" key="1">
    <citation type="submission" date="2017-08" db="EMBL/GenBank/DDBJ databases">
        <authorList>
            <person name="Polle J.E."/>
            <person name="Barry K."/>
            <person name="Cushman J."/>
            <person name="Schmutz J."/>
            <person name="Tran D."/>
            <person name="Hathwaick L.T."/>
            <person name="Yim W.C."/>
            <person name="Jenkins J."/>
            <person name="Mckie-Krisberg Z.M."/>
            <person name="Prochnik S."/>
            <person name="Lindquist E."/>
            <person name="Dockter R.B."/>
            <person name="Adam C."/>
            <person name="Molina H."/>
            <person name="Bunkerborg J."/>
            <person name="Jin E."/>
            <person name="Buchheim M."/>
            <person name="Magnuson J."/>
        </authorList>
    </citation>
    <scope>NUCLEOTIDE SEQUENCE</scope>
    <source>
        <strain evidence="1">CCAP 19/18</strain>
    </source>
</reference>
<proteinExistence type="predicted"/>
<dbReference type="PROSITE" id="PS51257">
    <property type="entry name" value="PROKAR_LIPOPROTEIN"/>
    <property type="match status" value="1"/>
</dbReference>
<accession>A0ABQ7GAF2</accession>
<evidence type="ECO:0000313" key="1">
    <source>
        <dbReference type="EMBL" id="KAF5831587.1"/>
    </source>
</evidence>
<dbReference type="EMBL" id="MU069937">
    <property type="protein sequence ID" value="KAF5831587.1"/>
    <property type="molecule type" value="Genomic_DNA"/>
</dbReference>